<comment type="caution">
    <text evidence="4">The sequence shown here is derived from an EMBL/GenBank/DDBJ whole genome shotgun (WGS) entry which is preliminary data.</text>
</comment>
<dbReference type="Gene3D" id="1.10.287.470">
    <property type="entry name" value="Helix hairpin bin"/>
    <property type="match status" value="1"/>
</dbReference>
<evidence type="ECO:0000313" key="4">
    <source>
        <dbReference type="EMBL" id="MBB3891122.1"/>
    </source>
</evidence>
<evidence type="ECO:0000256" key="2">
    <source>
        <dbReference type="SAM" id="SignalP"/>
    </source>
</evidence>
<evidence type="ECO:0000313" key="5">
    <source>
        <dbReference type="Proteomes" id="UP000530564"/>
    </source>
</evidence>
<reference evidence="4 5" key="1">
    <citation type="submission" date="2020-08" db="EMBL/GenBank/DDBJ databases">
        <title>Genomic Encyclopedia of Type Strains, Phase IV (KMG-IV): sequencing the most valuable type-strain genomes for metagenomic binning, comparative biology and taxonomic classification.</title>
        <authorList>
            <person name="Goeker M."/>
        </authorList>
    </citation>
    <scope>NUCLEOTIDE SEQUENCE [LARGE SCALE GENOMIC DNA]</scope>
    <source>
        <strain evidence="4 5">DSM 21793</strain>
    </source>
</reference>
<comment type="similarity">
    <text evidence="1">Belongs to the membrane fusion protein (MFP) (TC 8.A.1) family.</text>
</comment>
<dbReference type="InterPro" id="IPR006143">
    <property type="entry name" value="RND_pump_MFP"/>
</dbReference>
<dbReference type="AlphaFoldDB" id="A0A840A0Z9"/>
<feature type="signal peptide" evidence="2">
    <location>
        <begin position="1"/>
        <end position="29"/>
    </location>
</feature>
<dbReference type="Pfam" id="PF25973">
    <property type="entry name" value="BSH_CzcB"/>
    <property type="match status" value="1"/>
</dbReference>
<dbReference type="Gene3D" id="2.40.420.20">
    <property type="match status" value="1"/>
</dbReference>
<evidence type="ECO:0000259" key="3">
    <source>
        <dbReference type="Pfam" id="PF25973"/>
    </source>
</evidence>
<dbReference type="InterPro" id="IPR058647">
    <property type="entry name" value="BSH_CzcB-like"/>
</dbReference>
<dbReference type="Gene3D" id="2.40.50.100">
    <property type="match status" value="1"/>
</dbReference>
<dbReference type="GO" id="GO:0015562">
    <property type="term" value="F:efflux transmembrane transporter activity"/>
    <property type="evidence" value="ECO:0007669"/>
    <property type="project" value="TreeGrafter"/>
</dbReference>
<protein>
    <submittedName>
        <fullName evidence="4">RND family efflux transporter MFP subunit</fullName>
    </submittedName>
</protein>
<dbReference type="PANTHER" id="PTHR30469:SF15">
    <property type="entry name" value="HLYD FAMILY OF SECRETION PROTEINS"/>
    <property type="match status" value="1"/>
</dbReference>
<sequence length="362" mass="37514">MRIRRSVRPRLVRAGVAAAASLAAATACSKAPKSAEAPPPAAVEAVAVRSPSDGAILTATGPLERRREMTLSFRIGGVITALNVDDGDVVRAGQVLASLDPAGVAAAQTQADVEVERARRDLARDQALFDKGFISVQRLDDRKSALRAAQARAGSAAFDRRWAQLVSPAGGVVLQRTAQAGEVVQPGQAVLRIADESSPLTLRAPLADRDVIRVRVGQSASVRIDGLPAVVPGRISRVGERAGPQTGAVDVEIELLGAHPLRSGQIATADISVGAAPTTPMARVPAEAILEADGQRAFVFVVDKDVARRRPVSFGGFDGDDALVSGLPVGARVITAGAGFIDDGEKVQVVDPKQLNLVSAGK</sequence>
<organism evidence="4 5">
    <name type="scientific">Phenylobacterium haematophilum</name>
    <dbReference type="NCBI Taxonomy" id="98513"/>
    <lineage>
        <taxon>Bacteria</taxon>
        <taxon>Pseudomonadati</taxon>
        <taxon>Pseudomonadota</taxon>
        <taxon>Alphaproteobacteria</taxon>
        <taxon>Caulobacterales</taxon>
        <taxon>Caulobacteraceae</taxon>
        <taxon>Phenylobacterium</taxon>
    </lineage>
</organism>
<dbReference type="Proteomes" id="UP000530564">
    <property type="component" value="Unassembled WGS sequence"/>
</dbReference>
<dbReference type="PROSITE" id="PS51257">
    <property type="entry name" value="PROKAR_LIPOPROTEIN"/>
    <property type="match status" value="1"/>
</dbReference>
<proteinExistence type="inferred from homology"/>
<keyword evidence="2" id="KW-0732">Signal</keyword>
<evidence type="ECO:0000256" key="1">
    <source>
        <dbReference type="ARBA" id="ARBA00009477"/>
    </source>
</evidence>
<name>A0A840A0Z9_9CAUL</name>
<feature type="chain" id="PRO_5032394852" evidence="2">
    <location>
        <begin position="30"/>
        <end position="362"/>
    </location>
</feature>
<dbReference type="SUPFAM" id="SSF111369">
    <property type="entry name" value="HlyD-like secretion proteins"/>
    <property type="match status" value="1"/>
</dbReference>
<dbReference type="PANTHER" id="PTHR30469">
    <property type="entry name" value="MULTIDRUG RESISTANCE PROTEIN MDTA"/>
    <property type="match status" value="1"/>
</dbReference>
<dbReference type="RefSeq" id="WP_343056098.1">
    <property type="nucleotide sequence ID" value="NZ_JACIDK010000002.1"/>
</dbReference>
<dbReference type="NCBIfam" id="TIGR01730">
    <property type="entry name" value="RND_mfp"/>
    <property type="match status" value="1"/>
</dbReference>
<keyword evidence="5" id="KW-1185">Reference proteome</keyword>
<dbReference type="GO" id="GO:1990281">
    <property type="term" value="C:efflux pump complex"/>
    <property type="evidence" value="ECO:0007669"/>
    <property type="project" value="TreeGrafter"/>
</dbReference>
<gene>
    <name evidence="4" type="ORF">GGQ61_001839</name>
</gene>
<feature type="domain" description="CzcB-like barrel-sandwich hybrid" evidence="3">
    <location>
        <begin position="71"/>
        <end position="195"/>
    </location>
</feature>
<accession>A0A840A0Z9</accession>
<dbReference type="EMBL" id="JACIDK010000002">
    <property type="protein sequence ID" value="MBB3891122.1"/>
    <property type="molecule type" value="Genomic_DNA"/>
</dbReference>